<evidence type="ECO:0000259" key="3">
    <source>
        <dbReference type="Pfam" id="PF25597"/>
    </source>
</evidence>
<dbReference type="Gramene" id="OIT34593">
    <property type="protein sequence ID" value="OIT34593"/>
    <property type="gene ID" value="A4A49_03570"/>
</dbReference>
<feature type="region of interest" description="Disordered" evidence="1">
    <location>
        <begin position="122"/>
        <end position="155"/>
    </location>
</feature>
<feature type="domain" description="Reverse transcriptase Ty1/copia-type" evidence="2">
    <location>
        <begin position="201"/>
        <end position="244"/>
    </location>
</feature>
<dbReference type="STRING" id="49451.A0A314KZ66"/>
<dbReference type="InterPro" id="IPR057670">
    <property type="entry name" value="SH3_retrovirus"/>
</dbReference>
<feature type="compositionally biased region" description="Low complexity" evidence="1">
    <location>
        <begin position="134"/>
        <end position="155"/>
    </location>
</feature>
<dbReference type="PANTHER" id="PTHR11439:SF502">
    <property type="entry name" value="SECRETED RXLR EFFECTOR PROTEIN 161-LIKE"/>
    <property type="match status" value="1"/>
</dbReference>
<evidence type="ECO:0000313" key="4">
    <source>
        <dbReference type="EMBL" id="OIT34593.1"/>
    </source>
</evidence>
<dbReference type="Proteomes" id="UP000187609">
    <property type="component" value="Unassembled WGS sequence"/>
</dbReference>
<dbReference type="Pfam" id="PF07727">
    <property type="entry name" value="RVT_2"/>
    <property type="match status" value="1"/>
</dbReference>
<proteinExistence type="predicted"/>
<dbReference type="SUPFAM" id="SSF56672">
    <property type="entry name" value="DNA/RNA polymerases"/>
    <property type="match status" value="1"/>
</dbReference>
<dbReference type="Pfam" id="PF25597">
    <property type="entry name" value="SH3_retrovirus"/>
    <property type="match status" value="1"/>
</dbReference>
<dbReference type="InterPro" id="IPR013103">
    <property type="entry name" value="RVT_2"/>
</dbReference>
<comment type="caution">
    <text evidence="4">The sequence shown here is derived from an EMBL/GenBank/DDBJ whole genome shotgun (WGS) entry which is preliminary data.</text>
</comment>
<dbReference type="InterPro" id="IPR043502">
    <property type="entry name" value="DNA/RNA_pol_sf"/>
</dbReference>
<evidence type="ECO:0000256" key="1">
    <source>
        <dbReference type="SAM" id="MobiDB-lite"/>
    </source>
</evidence>
<organism evidence="4 5">
    <name type="scientific">Nicotiana attenuata</name>
    <name type="common">Coyote tobacco</name>
    <dbReference type="NCBI Taxonomy" id="49451"/>
    <lineage>
        <taxon>Eukaryota</taxon>
        <taxon>Viridiplantae</taxon>
        <taxon>Streptophyta</taxon>
        <taxon>Embryophyta</taxon>
        <taxon>Tracheophyta</taxon>
        <taxon>Spermatophyta</taxon>
        <taxon>Magnoliopsida</taxon>
        <taxon>eudicotyledons</taxon>
        <taxon>Gunneridae</taxon>
        <taxon>Pentapetalae</taxon>
        <taxon>asterids</taxon>
        <taxon>lamiids</taxon>
        <taxon>Solanales</taxon>
        <taxon>Solanaceae</taxon>
        <taxon>Nicotianoideae</taxon>
        <taxon>Nicotianeae</taxon>
        <taxon>Nicotiana</taxon>
    </lineage>
</organism>
<dbReference type="EMBL" id="MJEQ01000686">
    <property type="protein sequence ID" value="OIT34593.1"/>
    <property type="molecule type" value="Genomic_DNA"/>
</dbReference>
<feature type="compositionally biased region" description="Acidic residues" evidence="1">
    <location>
        <begin position="122"/>
        <end position="133"/>
    </location>
</feature>
<feature type="domain" description="Retroviral polymerase SH3-like" evidence="3">
    <location>
        <begin position="58"/>
        <end position="111"/>
    </location>
</feature>
<dbReference type="CDD" id="cd09272">
    <property type="entry name" value="RNase_HI_RT_Ty1"/>
    <property type="match status" value="1"/>
</dbReference>
<evidence type="ECO:0000313" key="5">
    <source>
        <dbReference type="Proteomes" id="UP000187609"/>
    </source>
</evidence>
<dbReference type="AlphaFoldDB" id="A0A314KZ66"/>
<gene>
    <name evidence="4" type="primary">POLX_92</name>
    <name evidence="4" type="ORF">A4A49_03570</name>
</gene>
<reference evidence="4" key="1">
    <citation type="submission" date="2016-11" db="EMBL/GenBank/DDBJ databases">
        <title>The genome of Nicotiana attenuata.</title>
        <authorList>
            <person name="Xu S."/>
            <person name="Brockmoeller T."/>
            <person name="Gaquerel E."/>
            <person name="Navarro A."/>
            <person name="Kuhl H."/>
            <person name="Gase K."/>
            <person name="Ling Z."/>
            <person name="Zhou W."/>
            <person name="Kreitzer C."/>
            <person name="Stanke M."/>
            <person name="Tang H."/>
            <person name="Lyons E."/>
            <person name="Pandey P."/>
            <person name="Pandey S.P."/>
            <person name="Timmermann B."/>
            <person name="Baldwin I.T."/>
        </authorList>
    </citation>
    <scope>NUCLEOTIDE SEQUENCE [LARGE SCALE GENOMIC DNA]</scope>
    <source>
        <strain evidence="4">UT</strain>
    </source>
</reference>
<evidence type="ECO:0000259" key="2">
    <source>
        <dbReference type="Pfam" id="PF07727"/>
    </source>
</evidence>
<accession>A0A314KZ66</accession>
<dbReference type="PANTHER" id="PTHR11439">
    <property type="entry name" value="GAG-POL-RELATED RETROTRANSPOSON"/>
    <property type="match status" value="1"/>
</dbReference>
<sequence length="493" mass="55360">MVYGLPKIEEKDGVCEGCAMGKHHRNSFPQGGAWRANKALELVHTDMCGPMSTTSLGEKRSKLDETSEKCIFVGYSSKSKGYRMYSLKRKNVITSRDVLFDEGASWNWEKNEATKNIVVAENEEENKEEEVPEVDPSSPSSNEASSSTSSPTSTPVKMRDLADIYASCNYSMVEPASFEEAVKEEVWKKAMAEELYMIEKNQTWELVNKPANRKIVGVKWIYKIKNPDGSIMKHKARLVAKGYEMSVLGLLHHFLGLEVTQEDDGVFVSQQSYAEAMLRKFNMFGCKAVPTPLTSNEKLMKNDGGRKVDSTLYRSIIGSLMYLMATRPDIMFATSLLSRFMQSPSHIYLGSAKRVLRYIKGTLAYGIKYFKGEELTLIGFCDNDWAGSKDDMKSTSGFVFSLGSGAFSWQSKKQEIVAQSSAEAEYISVAIATSQAVWLRRILEDVGEKQDNTTKLFCDNKSTITTAKNSIYSSRTRHIAVKYHSSEKKLKKE</sequence>
<protein>
    <submittedName>
        <fullName evidence="4">Retrovirus-related pol polyprotein from transposon tnt 1-94</fullName>
    </submittedName>
</protein>
<name>A0A314KZ66_NICAT</name>
<keyword evidence="5" id="KW-1185">Reference proteome</keyword>